<dbReference type="EMBL" id="JBGMDY010000002">
    <property type="protein sequence ID" value="KAL2344558.1"/>
    <property type="molecule type" value="Genomic_DNA"/>
</dbReference>
<reference evidence="2 3" key="1">
    <citation type="submission" date="2024-08" db="EMBL/GenBank/DDBJ databases">
        <title>Insights into the chromosomal genome structure of Flemingia macrophylla.</title>
        <authorList>
            <person name="Ding Y."/>
            <person name="Zhao Y."/>
            <person name="Bi W."/>
            <person name="Wu M."/>
            <person name="Zhao G."/>
            <person name="Gong Y."/>
            <person name="Li W."/>
            <person name="Zhang P."/>
        </authorList>
    </citation>
    <scope>NUCLEOTIDE SEQUENCE [LARGE SCALE GENOMIC DNA]</scope>
    <source>
        <strain evidence="2">DYQJB</strain>
        <tissue evidence="2">Leaf</tissue>
    </source>
</reference>
<comment type="caution">
    <text evidence="2">The sequence shown here is derived from an EMBL/GenBank/DDBJ whole genome shotgun (WGS) entry which is preliminary data.</text>
</comment>
<dbReference type="AlphaFoldDB" id="A0ABD1N9D4"/>
<organism evidence="2 3">
    <name type="scientific">Flemingia macrophylla</name>
    <dbReference type="NCBI Taxonomy" id="520843"/>
    <lineage>
        <taxon>Eukaryota</taxon>
        <taxon>Viridiplantae</taxon>
        <taxon>Streptophyta</taxon>
        <taxon>Embryophyta</taxon>
        <taxon>Tracheophyta</taxon>
        <taxon>Spermatophyta</taxon>
        <taxon>Magnoliopsida</taxon>
        <taxon>eudicotyledons</taxon>
        <taxon>Gunneridae</taxon>
        <taxon>Pentapetalae</taxon>
        <taxon>rosids</taxon>
        <taxon>fabids</taxon>
        <taxon>Fabales</taxon>
        <taxon>Fabaceae</taxon>
        <taxon>Papilionoideae</taxon>
        <taxon>50 kb inversion clade</taxon>
        <taxon>NPAAA clade</taxon>
        <taxon>indigoferoid/millettioid clade</taxon>
        <taxon>Phaseoleae</taxon>
        <taxon>Flemingia</taxon>
    </lineage>
</organism>
<feature type="compositionally biased region" description="Pro residues" evidence="1">
    <location>
        <begin position="34"/>
        <end position="50"/>
    </location>
</feature>
<keyword evidence="3" id="KW-1185">Reference proteome</keyword>
<protein>
    <submittedName>
        <fullName evidence="2">Uncharacterized protein</fullName>
    </submittedName>
</protein>
<feature type="compositionally biased region" description="Low complexity" evidence="1">
    <location>
        <begin position="1"/>
        <end position="27"/>
    </location>
</feature>
<name>A0ABD1N9D4_9FABA</name>
<accession>A0ABD1N9D4</accession>
<dbReference type="Proteomes" id="UP001603857">
    <property type="component" value="Unassembled WGS sequence"/>
</dbReference>
<gene>
    <name evidence="2" type="ORF">Fmac_005843</name>
</gene>
<evidence type="ECO:0000256" key="1">
    <source>
        <dbReference type="SAM" id="MobiDB-lite"/>
    </source>
</evidence>
<evidence type="ECO:0000313" key="3">
    <source>
        <dbReference type="Proteomes" id="UP001603857"/>
    </source>
</evidence>
<feature type="region of interest" description="Disordered" evidence="1">
    <location>
        <begin position="1"/>
        <end position="53"/>
    </location>
</feature>
<sequence length="283" mass="31904">MIAVSPTLYPSSASTTPSTNATTTFSSPKRHRPPPIATTLPPPSAVPTPPSSSLDKFEVEHDLHVTYVFKSLNIKWREHRQELWQQKDDGTHNIDQLIAMVPEGLNKDQWASFVDYLLDSKTKELECGHKVSRGEIWIATHKHANKEFVNEKTKEIGVEDLSQVDPYSTPLQDVVSQITLRLPSLRLSPVPLDYSTLLYLTAKEHQLINHLQLCPSMPHQHTIPLSLWLGPESSIRISLDRVCPRLSPANNNKLKGKKIYRGPMPAPSKMCIKSFPDMTHSRV</sequence>
<proteinExistence type="predicted"/>
<evidence type="ECO:0000313" key="2">
    <source>
        <dbReference type="EMBL" id="KAL2344558.1"/>
    </source>
</evidence>